<proteinExistence type="predicted"/>
<protein>
    <submittedName>
        <fullName evidence="1">Uncharacterized protein</fullName>
    </submittedName>
</protein>
<name>A0A644VE46_9ZZZZ</name>
<accession>A0A644VE46</accession>
<dbReference type="Gene3D" id="2.60.40.1820">
    <property type="match status" value="1"/>
</dbReference>
<dbReference type="SUPFAM" id="SSF117070">
    <property type="entry name" value="LEA14-like"/>
    <property type="match status" value="1"/>
</dbReference>
<sequence length="175" mass="19814">MISLMGANIAFLYLCINPQNNMKKFSLFIILVITLLSGCNNYRDIEILDVKLTDVKILSTSRAEVELEYVVRNGSSRDLTLTSTDGFLKKEGVNFAQFRLIESGLIERGKTSSNKTKINVELLDPISLFSLGLNINSWKMSVFQVDVRGVISNDRGNKRVFKFKNLPLEKLVNKF</sequence>
<gene>
    <name evidence="1" type="ORF">SDC9_35470</name>
</gene>
<dbReference type="EMBL" id="VSSQ01000280">
    <property type="protein sequence ID" value="MPL89435.1"/>
    <property type="molecule type" value="Genomic_DNA"/>
</dbReference>
<comment type="caution">
    <text evidence="1">The sequence shown here is derived from an EMBL/GenBank/DDBJ whole genome shotgun (WGS) entry which is preliminary data.</text>
</comment>
<organism evidence="1">
    <name type="scientific">bioreactor metagenome</name>
    <dbReference type="NCBI Taxonomy" id="1076179"/>
    <lineage>
        <taxon>unclassified sequences</taxon>
        <taxon>metagenomes</taxon>
        <taxon>ecological metagenomes</taxon>
    </lineage>
</organism>
<evidence type="ECO:0000313" key="1">
    <source>
        <dbReference type="EMBL" id="MPL89435.1"/>
    </source>
</evidence>
<reference evidence="1" key="1">
    <citation type="submission" date="2019-08" db="EMBL/GenBank/DDBJ databases">
        <authorList>
            <person name="Kucharzyk K."/>
            <person name="Murdoch R.W."/>
            <person name="Higgins S."/>
            <person name="Loffler F."/>
        </authorList>
    </citation>
    <scope>NUCLEOTIDE SEQUENCE</scope>
</reference>
<dbReference type="AlphaFoldDB" id="A0A644VE46"/>